<name>A0A915DGT7_9BILA</name>
<feature type="transmembrane region" description="Helical" evidence="12">
    <location>
        <begin position="408"/>
        <end position="430"/>
    </location>
</feature>
<dbReference type="Proteomes" id="UP000887574">
    <property type="component" value="Unplaced"/>
</dbReference>
<dbReference type="GO" id="GO:0071595">
    <property type="term" value="C:Nem1-Spo7 phosphatase complex"/>
    <property type="evidence" value="ECO:0007669"/>
    <property type="project" value="InterPro"/>
</dbReference>
<dbReference type="Pfam" id="PF09771">
    <property type="entry name" value="Tmemb_18A"/>
    <property type="match status" value="1"/>
</dbReference>
<evidence type="ECO:0000256" key="9">
    <source>
        <dbReference type="ARBA" id="ARBA00023242"/>
    </source>
</evidence>
<evidence type="ECO:0000256" key="1">
    <source>
        <dbReference type="ARBA" id="ARBA00004232"/>
    </source>
</evidence>
<dbReference type="AlphaFoldDB" id="A0A915DGT7"/>
<evidence type="ECO:0000256" key="2">
    <source>
        <dbReference type="ARBA" id="ARBA00004496"/>
    </source>
</evidence>
<accession>A0A915DGT7</accession>
<evidence type="ECO:0000256" key="8">
    <source>
        <dbReference type="ARBA" id="ARBA00023136"/>
    </source>
</evidence>
<feature type="transmembrane region" description="Helical" evidence="12">
    <location>
        <begin position="436"/>
        <end position="453"/>
    </location>
</feature>
<keyword evidence="6 12" id="KW-1133">Transmembrane helix</keyword>
<keyword evidence="13" id="KW-1185">Reference proteome</keyword>
<evidence type="ECO:0000256" key="4">
    <source>
        <dbReference type="ARBA" id="ARBA00022490"/>
    </source>
</evidence>
<evidence type="ECO:0000256" key="3">
    <source>
        <dbReference type="ARBA" id="ARBA00010998"/>
    </source>
</evidence>
<dbReference type="InterPro" id="IPR006603">
    <property type="entry name" value="PQ-loop_rpt"/>
</dbReference>
<evidence type="ECO:0000313" key="14">
    <source>
        <dbReference type="WBParaSite" id="jg1972"/>
    </source>
</evidence>
<evidence type="ECO:0000313" key="13">
    <source>
        <dbReference type="Proteomes" id="UP000887574"/>
    </source>
</evidence>
<organism evidence="13 14">
    <name type="scientific">Ditylenchus dipsaci</name>
    <dbReference type="NCBI Taxonomy" id="166011"/>
    <lineage>
        <taxon>Eukaryota</taxon>
        <taxon>Metazoa</taxon>
        <taxon>Ecdysozoa</taxon>
        <taxon>Nematoda</taxon>
        <taxon>Chromadorea</taxon>
        <taxon>Rhabditida</taxon>
        <taxon>Tylenchina</taxon>
        <taxon>Tylenchomorpha</taxon>
        <taxon>Sphaerularioidea</taxon>
        <taxon>Anguinidae</taxon>
        <taxon>Anguininae</taxon>
        <taxon>Ditylenchus</taxon>
    </lineage>
</organism>
<reference evidence="14" key="1">
    <citation type="submission" date="2022-11" db="UniProtKB">
        <authorList>
            <consortium name="WormBaseParasite"/>
        </authorList>
    </citation>
    <scope>IDENTIFICATION</scope>
</reference>
<dbReference type="GO" id="GO:0006629">
    <property type="term" value="P:lipid metabolic process"/>
    <property type="evidence" value="ECO:0007669"/>
    <property type="project" value="UniProtKB-KW"/>
</dbReference>
<keyword evidence="5 12" id="KW-0812">Transmembrane</keyword>
<feature type="region of interest" description="Disordered" evidence="11">
    <location>
        <begin position="270"/>
        <end position="291"/>
    </location>
</feature>
<feature type="transmembrane region" description="Helical" evidence="12">
    <location>
        <begin position="32"/>
        <end position="52"/>
    </location>
</feature>
<comment type="similarity">
    <text evidence="3">Belongs to the CNEP1R1 family.</text>
</comment>
<dbReference type="GO" id="GO:0031965">
    <property type="term" value="C:nuclear membrane"/>
    <property type="evidence" value="ECO:0007669"/>
    <property type="project" value="UniProtKB-SubCell"/>
</dbReference>
<feature type="transmembrane region" description="Helical" evidence="12">
    <location>
        <begin position="64"/>
        <end position="84"/>
    </location>
</feature>
<dbReference type="Gene3D" id="1.20.1280.290">
    <property type="match status" value="1"/>
</dbReference>
<keyword evidence="4" id="KW-0963">Cytoplasm</keyword>
<proteinExistence type="inferred from homology"/>
<dbReference type="PANTHER" id="PTHR20996:SF1">
    <property type="entry name" value="NUCLEAR ENVELOPE PHOSPHATASE-REGULATORY SUBUNIT 1"/>
    <property type="match status" value="1"/>
</dbReference>
<keyword evidence="9" id="KW-0539">Nucleus</keyword>
<sequence>MEDATLAYEDMRFFERRLTEVISGMQPRVKKWRIALAVVFLSTVYSAYFWIIDPSIRFITLWESLLKHPLFTISLSMLLFLFLVCGVHKKVVAPKVIAVRCRSVLADFCLSCDENGKLILSDVEDGWLIPVPPIHSTTVAPLLQSLKESLDSTTEGISSQFAGNFSRQLETSTEAVISAIHSTATTIVGNFTRGIAPAQSFLDGFSENSTVANTSLEAQSTTKLWHIVFGVGKTESLAATTTTAAIADSAKSLVEEWGEPIVSRVLEAAAGAGSGSTEEQQGVTDSPSNRLVPSFTSSSTSIFTSTAKAVAHQLVQAVSNNNTLAQQGGNHHHFHQNYDYQNNTLLNSTNNSSTEGMLLVDEKGVALIPLEELLTMFLTALSVLFMVFGGAIPYVFQYVEIYQRKSAAGFSLLVCLALCVANILRILFWFGKHFETPLLVQSGVMIACMILMLEISVRMNKKTVPVAQRTSIWLLKNSAIGDHRWLNGRAAMDCESRPSALFSLGA</sequence>
<evidence type="ECO:0000256" key="12">
    <source>
        <dbReference type="SAM" id="Phobius"/>
    </source>
</evidence>
<dbReference type="Pfam" id="PF04193">
    <property type="entry name" value="PQ-loop"/>
    <property type="match status" value="1"/>
</dbReference>
<evidence type="ECO:0000256" key="7">
    <source>
        <dbReference type="ARBA" id="ARBA00023098"/>
    </source>
</evidence>
<protein>
    <recommendedName>
        <fullName evidence="10">Transmembrane protein 188</fullName>
    </recommendedName>
</protein>
<evidence type="ECO:0000256" key="5">
    <source>
        <dbReference type="ARBA" id="ARBA00022692"/>
    </source>
</evidence>
<evidence type="ECO:0000256" key="11">
    <source>
        <dbReference type="SAM" id="MobiDB-lite"/>
    </source>
</evidence>
<feature type="compositionally biased region" description="Polar residues" evidence="11">
    <location>
        <begin position="277"/>
        <end position="291"/>
    </location>
</feature>
<evidence type="ECO:0000256" key="6">
    <source>
        <dbReference type="ARBA" id="ARBA00022989"/>
    </source>
</evidence>
<keyword evidence="7" id="KW-0443">Lipid metabolism</keyword>
<feature type="transmembrane region" description="Helical" evidence="12">
    <location>
        <begin position="373"/>
        <end position="396"/>
    </location>
</feature>
<keyword evidence="8 12" id="KW-0472">Membrane</keyword>
<dbReference type="FunFam" id="1.20.1280.290:FF:000008">
    <property type="entry name" value="PQ-loop repeat-containing protein 1"/>
    <property type="match status" value="1"/>
</dbReference>
<dbReference type="PANTHER" id="PTHR20996">
    <property type="entry name" value="NUCLEAR ENVELOPE PHOSPHATASE-REGULATORY SUBUNIT 1"/>
    <property type="match status" value="1"/>
</dbReference>
<dbReference type="GO" id="GO:0005737">
    <property type="term" value="C:cytoplasm"/>
    <property type="evidence" value="ECO:0007669"/>
    <property type="project" value="UniProtKB-SubCell"/>
</dbReference>
<evidence type="ECO:0000256" key="10">
    <source>
        <dbReference type="ARBA" id="ARBA00030458"/>
    </source>
</evidence>
<dbReference type="InterPro" id="IPR019168">
    <property type="entry name" value="NEP1-R1"/>
</dbReference>
<dbReference type="WBParaSite" id="jg1972">
    <property type="protein sequence ID" value="jg1972"/>
    <property type="gene ID" value="jg1972"/>
</dbReference>
<comment type="subcellular location">
    <subcellularLocation>
        <location evidence="2">Cytoplasm</location>
    </subcellularLocation>
    <subcellularLocation>
        <location evidence="1">Nucleus membrane</location>
        <topology evidence="1">Multi-pass membrane protein</topology>
    </subcellularLocation>
</comment>